<feature type="compositionally biased region" description="Polar residues" evidence="1">
    <location>
        <begin position="222"/>
        <end position="236"/>
    </location>
</feature>
<evidence type="ECO:0000313" key="3">
    <source>
        <dbReference type="Proteomes" id="UP001153069"/>
    </source>
</evidence>
<sequence>MSDPEQVEIVGSDQVKEEVITEKLNQVKANAQITKVEILDFITSEHHSLDPIIRTLLIDTSQDRTWKAFQFIDSIDVTDYLWWQGLKHMLMRDYEEALPDNCFLQDEEEGPIIQLNVNLTVPTNTTATSLHTVLKTILADNDVFYVQFSLAEEDHEIPQELDRILQKDDSNRSTTAGKACLQEEMEIFVQCGWAQDVSEDWKDVMEKCIQIVAGKQRRAPPRSNTAPAVSRDTMTNAREKSPKGREAPAIMPARRLRRTSTDLCDVETDSNNSLGFNNNNGDDDACELNNSRRRSAPRIPGRNGRLAREAPQRAKSMNVPRSQNAADRLAMLGASGSSMAKTTPPSRTPSGRSTPGRTSSGRVLPSRTSSGRVGVSRSSSGRVSRRVTEEEEEDIEAENEEPRRRAPPPRTSSGRGLPSRTASGRVTRGNN</sequence>
<gene>
    <name evidence="2" type="ORF">SEMRO_259_G101470.1</name>
</gene>
<proteinExistence type="predicted"/>
<feature type="compositionally biased region" description="Acidic residues" evidence="1">
    <location>
        <begin position="389"/>
        <end position="399"/>
    </location>
</feature>
<reference evidence="2" key="1">
    <citation type="submission" date="2020-06" db="EMBL/GenBank/DDBJ databases">
        <authorList>
            <consortium name="Plant Systems Biology data submission"/>
        </authorList>
    </citation>
    <scope>NUCLEOTIDE SEQUENCE</scope>
    <source>
        <strain evidence="2">D6</strain>
    </source>
</reference>
<feature type="compositionally biased region" description="Polar residues" evidence="1">
    <location>
        <begin position="420"/>
        <end position="431"/>
    </location>
</feature>
<dbReference type="AlphaFoldDB" id="A0A9N8HAZ8"/>
<organism evidence="2 3">
    <name type="scientific">Seminavis robusta</name>
    <dbReference type="NCBI Taxonomy" id="568900"/>
    <lineage>
        <taxon>Eukaryota</taxon>
        <taxon>Sar</taxon>
        <taxon>Stramenopiles</taxon>
        <taxon>Ochrophyta</taxon>
        <taxon>Bacillariophyta</taxon>
        <taxon>Bacillariophyceae</taxon>
        <taxon>Bacillariophycidae</taxon>
        <taxon>Naviculales</taxon>
        <taxon>Naviculaceae</taxon>
        <taxon>Seminavis</taxon>
    </lineage>
</organism>
<comment type="caution">
    <text evidence="2">The sequence shown here is derived from an EMBL/GenBank/DDBJ whole genome shotgun (WGS) entry which is preliminary data.</text>
</comment>
<feature type="compositionally biased region" description="Low complexity" evidence="1">
    <location>
        <begin position="342"/>
        <end position="382"/>
    </location>
</feature>
<feature type="compositionally biased region" description="Basic and acidic residues" evidence="1">
    <location>
        <begin position="237"/>
        <end position="246"/>
    </location>
</feature>
<name>A0A9N8HAZ8_9STRA</name>
<accession>A0A9N8HAZ8</accession>
<feature type="region of interest" description="Disordered" evidence="1">
    <location>
        <begin position="215"/>
        <end position="431"/>
    </location>
</feature>
<feature type="compositionally biased region" description="Low complexity" evidence="1">
    <location>
        <begin position="269"/>
        <end position="280"/>
    </location>
</feature>
<dbReference type="EMBL" id="CAICTM010000258">
    <property type="protein sequence ID" value="CAB9506247.1"/>
    <property type="molecule type" value="Genomic_DNA"/>
</dbReference>
<evidence type="ECO:0000313" key="2">
    <source>
        <dbReference type="EMBL" id="CAB9506247.1"/>
    </source>
</evidence>
<keyword evidence="3" id="KW-1185">Reference proteome</keyword>
<evidence type="ECO:0000256" key="1">
    <source>
        <dbReference type="SAM" id="MobiDB-lite"/>
    </source>
</evidence>
<dbReference type="Proteomes" id="UP001153069">
    <property type="component" value="Unassembled WGS sequence"/>
</dbReference>
<protein>
    <submittedName>
        <fullName evidence="2">Uncharacterized protein</fullName>
    </submittedName>
</protein>